<dbReference type="AlphaFoldDB" id="A0A1F6E5V5"/>
<dbReference type="Proteomes" id="UP000176914">
    <property type="component" value="Unassembled WGS sequence"/>
</dbReference>
<keyword evidence="1" id="KW-0812">Transmembrane</keyword>
<comment type="caution">
    <text evidence="2">The sequence shown here is derived from an EMBL/GenBank/DDBJ whole genome shotgun (WGS) entry which is preliminary data.</text>
</comment>
<organism evidence="2 3">
    <name type="scientific">Candidatus Kaiserbacteria bacterium RIFCSPHIGHO2_02_FULL_55_25</name>
    <dbReference type="NCBI Taxonomy" id="1798498"/>
    <lineage>
        <taxon>Bacteria</taxon>
        <taxon>Candidatus Kaiseribacteriota</taxon>
    </lineage>
</organism>
<evidence type="ECO:0000313" key="2">
    <source>
        <dbReference type="EMBL" id="OGG68930.1"/>
    </source>
</evidence>
<evidence type="ECO:0000256" key="1">
    <source>
        <dbReference type="SAM" id="Phobius"/>
    </source>
</evidence>
<keyword evidence="1" id="KW-0472">Membrane</keyword>
<protein>
    <submittedName>
        <fullName evidence="2">Uncharacterized protein</fullName>
    </submittedName>
</protein>
<evidence type="ECO:0000313" key="3">
    <source>
        <dbReference type="Proteomes" id="UP000176914"/>
    </source>
</evidence>
<keyword evidence="1" id="KW-1133">Transmembrane helix</keyword>
<reference evidence="2 3" key="1">
    <citation type="journal article" date="2016" name="Nat. Commun.">
        <title>Thousands of microbial genomes shed light on interconnected biogeochemical processes in an aquifer system.</title>
        <authorList>
            <person name="Anantharaman K."/>
            <person name="Brown C.T."/>
            <person name="Hug L.A."/>
            <person name="Sharon I."/>
            <person name="Castelle C.J."/>
            <person name="Probst A.J."/>
            <person name="Thomas B.C."/>
            <person name="Singh A."/>
            <person name="Wilkins M.J."/>
            <person name="Karaoz U."/>
            <person name="Brodie E.L."/>
            <person name="Williams K.H."/>
            <person name="Hubbard S.S."/>
            <person name="Banfield J.F."/>
        </authorList>
    </citation>
    <scope>NUCLEOTIDE SEQUENCE [LARGE SCALE GENOMIC DNA]</scope>
</reference>
<dbReference type="EMBL" id="MFLL01000025">
    <property type="protein sequence ID" value="OGG68930.1"/>
    <property type="molecule type" value="Genomic_DNA"/>
</dbReference>
<name>A0A1F6E5V5_9BACT</name>
<sequence length="86" mass="9487">MQWQDIAISVAQWASVIALFPSVFSRDKPALSSSLLTTACISLFFVSYLTLGLVVSAISAAFLLVTWATLAYQQWRIIRSRAADTM</sequence>
<feature type="transmembrane region" description="Helical" evidence="1">
    <location>
        <begin position="6"/>
        <end position="24"/>
    </location>
</feature>
<feature type="transmembrane region" description="Helical" evidence="1">
    <location>
        <begin position="54"/>
        <end position="72"/>
    </location>
</feature>
<gene>
    <name evidence="2" type="ORF">A3C20_01685</name>
</gene>
<proteinExistence type="predicted"/>
<accession>A0A1F6E5V5</accession>